<gene>
    <name evidence="6" type="ORF">HA72_0448</name>
    <name evidence="7" type="ORF">MsedA_0461</name>
    <name evidence="8" type="ORF">MsedB_0461</name>
    <name evidence="9" type="ORF">MsedC_0460</name>
    <name evidence="10" type="ORF">MsedD_0461</name>
    <name evidence="11" type="ORF">MsedE_0461</name>
</gene>
<keyword evidence="4" id="KW-0472">Membrane</keyword>
<dbReference type="Proteomes" id="UP000029084">
    <property type="component" value="Chromosome"/>
</dbReference>
<evidence type="ECO:0000313" key="11">
    <source>
        <dbReference type="EMBL" id="AKV82573.1"/>
    </source>
</evidence>
<evidence type="ECO:0000256" key="4">
    <source>
        <dbReference type="SAM" id="Phobius"/>
    </source>
</evidence>
<dbReference type="AlphaFoldDB" id="A0A088E4D4"/>
<dbReference type="InterPro" id="IPR025874">
    <property type="entry name" value="DZR"/>
</dbReference>
<dbReference type="Proteomes" id="UP000056255">
    <property type="component" value="Chromosome"/>
</dbReference>
<evidence type="ECO:0000313" key="9">
    <source>
        <dbReference type="EMBL" id="AKV78082.1"/>
    </source>
</evidence>
<feature type="transmembrane region" description="Helical" evidence="4">
    <location>
        <begin position="216"/>
        <end position="245"/>
    </location>
</feature>
<evidence type="ECO:0000313" key="13">
    <source>
        <dbReference type="Proteomes" id="UP000056255"/>
    </source>
</evidence>
<dbReference type="Proteomes" id="UP000062475">
    <property type="component" value="Chromosome"/>
</dbReference>
<dbReference type="OrthoDB" id="78092at2157"/>
<feature type="domain" description="RanBP2-type" evidence="5">
    <location>
        <begin position="35"/>
        <end position="56"/>
    </location>
</feature>
<evidence type="ECO:0000313" key="14">
    <source>
        <dbReference type="Proteomes" id="UP000061362"/>
    </source>
</evidence>
<dbReference type="EMBL" id="CP012174">
    <property type="protein sequence ID" value="AKV78082.1"/>
    <property type="molecule type" value="Genomic_DNA"/>
</dbReference>
<dbReference type="PATRIC" id="fig|43687.5.peg.460"/>
<keyword evidence="4" id="KW-0812">Transmembrane</keyword>
<evidence type="ECO:0000313" key="8">
    <source>
        <dbReference type="EMBL" id="AKV75833.1"/>
    </source>
</evidence>
<dbReference type="GO" id="GO:0008270">
    <property type="term" value="F:zinc ion binding"/>
    <property type="evidence" value="ECO:0007669"/>
    <property type="project" value="UniProtKB-KW"/>
</dbReference>
<dbReference type="EMBL" id="CP012173">
    <property type="protein sequence ID" value="AKV75833.1"/>
    <property type="molecule type" value="Genomic_DNA"/>
</dbReference>
<evidence type="ECO:0000313" key="17">
    <source>
        <dbReference type="Proteomes" id="UP000068832"/>
    </source>
</evidence>
<feature type="transmembrane region" description="Helical" evidence="4">
    <location>
        <begin position="180"/>
        <end position="204"/>
    </location>
</feature>
<feature type="transmembrane region" description="Helical" evidence="4">
    <location>
        <begin position="108"/>
        <end position="129"/>
    </location>
</feature>
<name>A0A088E4D4_9CREN</name>
<reference evidence="14 15" key="2">
    <citation type="journal article" date="2015" name="Genome Announc.">
        <title>Complete Genome Sequences of Evolved Arsenate-Resistant Metallosphaera sedula Strains.</title>
        <authorList>
            <person name="Ai C."/>
            <person name="McCarthy S."/>
            <person name="Schackwitz W."/>
            <person name="Martin J."/>
            <person name="Lipzen A."/>
            <person name="Blum P."/>
        </authorList>
    </citation>
    <scope>NUCLEOTIDE SEQUENCE [LARGE SCALE GENOMIC DNA]</scope>
    <source>
        <strain evidence="9 15">ARS120-1</strain>
        <strain evidence="10 14">ARS120-2</strain>
        <strain evidence="7 17">ARS50-1</strain>
        <strain evidence="8 16">ARS50-2</strain>
    </source>
</reference>
<dbReference type="Proteomes" id="UP000068832">
    <property type="component" value="Chromosome"/>
</dbReference>
<evidence type="ECO:0000313" key="12">
    <source>
        <dbReference type="Proteomes" id="UP000029084"/>
    </source>
</evidence>
<feature type="domain" description="RanBP2-type" evidence="5">
    <location>
        <begin position="4"/>
        <end position="24"/>
    </location>
</feature>
<evidence type="ECO:0000313" key="16">
    <source>
        <dbReference type="Proteomes" id="UP000062475"/>
    </source>
</evidence>
<proteinExistence type="predicted"/>
<dbReference type="Pfam" id="PF12773">
    <property type="entry name" value="DZR"/>
    <property type="match status" value="1"/>
</dbReference>
<protein>
    <submittedName>
        <fullName evidence="7">Zinc finger protein</fullName>
    </submittedName>
    <submittedName>
        <fullName evidence="6">Zinc finger, RanBP2-type</fullName>
    </submittedName>
</protein>
<keyword evidence="2" id="KW-0863">Zinc-finger</keyword>
<dbReference type="InterPro" id="IPR001876">
    <property type="entry name" value="Znf_RanBP2"/>
</dbReference>
<dbReference type="OMA" id="CERCRYP"/>
<dbReference type="EMBL" id="CP012172">
    <property type="protein sequence ID" value="AKV73592.1"/>
    <property type="molecule type" value="Genomic_DNA"/>
</dbReference>
<evidence type="ECO:0000313" key="7">
    <source>
        <dbReference type="EMBL" id="AKV73592.1"/>
    </source>
</evidence>
<evidence type="ECO:0000256" key="2">
    <source>
        <dbReference type="ARBA" id="ARBA00022771"/>
    </source>
</evidence>
<evidence type="ECO:0000313" key="6">
    <source>
        <dbReference type="EMBL" id="AIM26612.1"/>
    </source>
</evidence>
<dbReference type="EMBL" id="CP008822">
    <property type="protein sequence ID" value="AIM26612.1"/>
    <property type="molecule type" value="Genomic_DNA"/>
</dbReference>
<evidence type="ECO:0000313" key="10">
    <source>
        <dbReference type="EMBL" id="AKV80327.1"/>
    </source>
</evidence>
<accession>A0A088E4D4</accession>
<dbReference type="RefSeq" id="WP_012020413.1">
    <property type="nucleotide sequence ID" value="NZ_AP019770.1"/>
</dbReference>
<keyword evidence="4" id="KW-1133">Transmembrane helix</keyword>
<evidence type="ECO:0000259" key="5">
    <source>
        <dbReference type="SMART" id="SM00547"/>
    </source>
</evidence>
<dbReference type="Proteomes" id="UP000062398">
    <property type="component" value="Chromosome"/>
</dbReference>
<keyword evidence="3" id="KW-0862">Zinc</keyword>
<feature type="transmembrane region" description="Helical" evidence="4">
    <location>
        <begin position="84"/>
        <end position="102"/>
    </location>
</feature>
<sequence length="259" mass="28626">MKRCPRCGYENSDSATMCERCRYPLTLSSESFSTKCPRCGYENPPGASICERCRYPLKIVPFQVEETRREERSREESMTRLRDGALYLMIGILFLLLSLPPINTLVQSIFGLVSVVFLGMGTGSYSVAFRLFDERLRNSSLLSFLLLPGFLLLVSGIGVVELNITKLNLTDLSKNPLAVILIDLGFILFLIGGLGITIGVYKIANAMTRPGLKVGALLSLIGLISFLLLPELGFLLMGGQFLIYLESRSLIHGNRRSSG</sequence>
<evidence type="ECO:0000256" key="1">
    <source>
        <dbReference type="ARBA" id="ARBA00022723"/>
    </source>
</evidence>
<reference evidence="6 12" key="1">
    <citation type="journal article" date="2014" name="J. Bacteriol.">
        <title>Role of an Archaeal PitA Transporter in the Copper and Arsenic Resistance of Metallosphaera sedula, an Extreme Thermoacidophile.</title>
        <authorList>
            <person name="McCarthy S."/>
            <person name="Ai C."/>
            <person name="Wheaton G."/>
            <person name="Tevatia R."/>
            <person name="Eckrich V."/>
            <person name="Kelly R."/>
            <person name="Blum P."/>
        </authorList>
    </citation>
    <scope>NUCLEOTIDE SEQUENCE [LARGE SCALE GENOMIC DNA]</scope>
    <source>
        <strain evidence="6 12">CuR1</strain>
    </source>
</reference>
<evidence type="ECO:0000313" key="15">
    <source>
        <dbReference type="Proteomes" id="UP000062398"/>
    </source>
</evidence>
<dbReference type="EMBL" id="CP012175">
    <property type="protein sequence ID" value="AKV80327.1"/>
    <property type="molecule type" value="Genomic_DNA"/>
</dbReference>
<keyword evidence="1" id="KW-0479">Metal-binding</keyword>
<feature type="transmembrane region" description="Helical" evidence="4">
    <location>
        <begin position="141"/>
        <end position="160"/>
    </location>
</feature>
<dbReference type="GeneID" id="91754895"/>
<evidence type="ECO:0000256" key="3">
    <source>
        <dbReference type="ARBA" id="ARBA00022833"/>
    </source>
</evidence>
<dbReference type="SMART" id="SM00547">
    <property type="entry name" value="ZnF_RBZ"/>
    <property type="match status" value="2"/>
</dbReference>
<reference evidence="11 13" key="3">
    <citation type="submission" date="2015-07" db="EMBL/GenBank/DDBJ databases">
        <title>Physiological, transcriptional responses and genome re-sequencing of acid resistant extremely thermoacidophilic Metallosphaera sedula SARC-M1.</title>
        <authorList>
            <person name="Ai C."/>
            <person name="McCarthy S."/>
            <person name="Eckrich V."/>
            <person name="Rudrappa D."/>
            <person name="Qiu G."/>
            <person name="Blum P."/>
        </authorList>
    </citation>
    <scope>NUCLEOTIDE SEQUENCE [LARGE SCALE GENOMIC DNA]</scope>
    <source>
        <strain evidence="11 13">SARC-M1</strain>
    </source>
</reference>
<dbReference type="Proteomes" id="UP000061362">
    <property type="component" value="Chromosome"/>
</dbReference>
<dbReference type="EMBL" id="CP012176">
    <property type="protein sequence ID" value="AKV82573.1"/>
    <property type="molecule type" value="Genomic_DNA"/>
</dbReference>
<organism evidence="6 12">
    <name type="scientific">Metallosphaera sedula</name>
    <dbReference type="NCBI Taxonomy" id="43687"/>
    <lineage>
        <taxon>Archaea</taxon>
        <taxon>Thermoproteota</taxon>
        <taxon>Thermoprotei</taxon>
        <taxon>Sulfolobales</taxon>
        <taxon>Sulfolobaceae</taxon>
        <taxon>Metallosphaera</taxon>
    </lineage>
</organism>